<keyword evidence="8" id="KW-1185">Reference proteome</keyword>
<dbReference type="Pfam" id="PF00072">
    <property type="entry name" value="Response_reg"/>
    <property type="match status" value="1"/>
</dbReference>
<evidence type="ECO:0000259" key="3">
    <source>
        <dbReference type="PROSITE" id="PS50110"/>
    </source>
</evidence>
<dbReference type="InterPro" id="IPR001633">
    <property type="entry name" value="EAL_dom"/>
</dbReference>
<dbReference type="SUPFAM" id="SSF141868">
    <property type="entry name" value="EAL domain-like"/>
    <property type="match status" value="1"/>
</dbReference>
<gene>
    <name evidence="7" type="ORF">Q9312_05905</name>
</gene>
<dbReference type="SMART" id="SM00091">
    <property type="entry name" value="PAS"/>
    <property type="match status" value="1"/>
</dbReference>
<dbReference type="SUPFAM" id="SSF55785">
    <property type="entry name" value="PYP-like sensor domain (PAS domain)"/>
    <property type="match status" value="1"/>
</dbReference>
<dbReference type="CDD" id="cd01948">
    <property type="entry name" value="EAL"/>
    <property type="match status" value="1"/>
</dbReference>
<evidence type="ECO:0000259" key="4">
    <source>
        <dbReference type="PROSITE" id="PS50112"/>
    </source>
</evidence>
<dbReference type="SUPFAM" id="SSF55073">
    <property type="entry name" value="Nucleotide cyclase"/>
    <property type="match status" value="1"/>
</dbReference>
<dbReference type="GO" id="GO:0052621">
    <property type="term" value="F:diguanylate cyclase activity"/>
    <property type="evidence" value="ECO:0007669"/>
    <property type="project" value="UniProtKB-EC"/>
</dbReference>
<dbReference type="CDD" id="cd01949">
    <property type="entry name" value="GGDEF"/>
    <property type="match status" value="1"/>
</dbReference>
<evidence type="ECO:0000259" key="5">
    <source>
        <dbReference type="PROSITE" id="PS50883"/>
    </source>
</evidence>
<dbReference type="GO" id="GO:0000160">
    <property type="term" value="P:phosphorelay signal transduction system"/>
    <property type="evidence" value="ECO:0007669"/>
    <property type="project" value="InterPro"/>
</dbReference>
<dbReference type="InterPro" id="IPR001789">
    <property type="entry name" value="Sig_transdc_resp-reg_receiver"/>
</dbReference>
<dbReference type="CDD" id="cd00130">
    <property type="entry name" value="PAS"/>
    <property type="match status" value="1"/>
</dbReference>
<dbReference type="Gene3D" id="3.20.20.450">
    <property type="entry name" value="EAL domain"/>
    <property type="match status" value="1"/>
</dbReference>
<dbReference type="InterPro" id="IPR052155">
    <property type="entry name" value="Biofilm_reg_signaling"/>
</dbReference>
<keyword evidence="7" id="KW-0808">Transferase</keyword>
<dbReference type="CDD" id="cd00156">
    <property type="entry name" value="REC"/>
    <property type="match status" value="1"/>
</dbReference>
<dbReference type="NCBIfam" id="TIGR00254">
    <property type="entry name" value="GGDEF"/>
    <property type="match status" value="1"/>
</dbReference>
<dbReference type="InterPro" id="IPR000160">
    <property type="entry name" value="GGDEF_dom"/>
</dbReference>
<evidence type="ECO:0000313" key="7">
    <source>
        <dbReference type="EMBL" id="WMS88446.1"/>
    </source>
</evidence>
<proteinExistence type="predicted"/>
<dbReference type="InterPro" id="IPR000014">
    <property type="entry name" value="PAS"/>
</dbReference>
<dbReference type="EMBL" id="CP133548">
    <property type="protein sequence ID" value="WMS88446.1"/>
    <property type="molecule type" value="Genomic_DNA"/>
</dbReference>
<feature type="domain" description="Response regulatory" evidence="3">
    <location>
        <begin position="140"/>
        <end position="256"/>
    </location>
</feature>
<dbReference type="InterPro" id="IPR035919">
    <property type="entry name" value="EAL_sf"/>
</dbReference>
<comment type="cofactor">
    <cofactor evidence="1">
        <name>Mg(2+)</name>
        <dbReference type="ChEBI" id="CHEBI:18420"/>
    </cofactor>
</comment>
<feature type="domain" description="EAL" evidence="5">
    <location>
        <begin position="575"/>
        <end position="835"/>
    </location>
</feature>
<dbReference type="AlphaFoldDB" id="A0AA51RVD0"/>
<dbReference type="Gene3D" id="3.30.450.20">
    <property type="entry name" value="PAS domain"/>
    <property type="match status" value="1"/>
</dbReference>
<evidence type="ECO:0000256" key="1">
    <source>
        <dbReference type="ARBA" id="ARBA00001946"/>
    </source>
</evidence>
<dbReference type="SUPFAM" id="SSF52172">
    <property type="entry name" value="CheY-like"/>
    <property type="match status" value="2"/>
</dbReference>
<keyword evidence="7" id="KW-0548">Nucleotidyltransferase</keyword>
<dbReference type="PROSITE" id="PS50883">
    <property type="entry name" value="EAL"/>
    <property type="match status" value="1"/>
</dbReference>
<dbReference type="SMART" id="SM00448">
    <property type="entry name" value="REC"/>
    <property type="match status" value="1"/>
</dbReference>
<evidence type="ECO:0000256" key="2">
    <source>
        <dbReference type="PROSITE-ProRule" id="PRU00169"/>
    </source>
</evidence>
<dbReference type="Proteomes" id="UP001239782">
    <property type="component" value="Chromosome"/>
</dbReference>
<dbReference type="PANTHER" id="PTHR44757:SF2">
    <property type="entry name" value="BIOFILM ARCHITECTURE MAINTENANCE PROTEIN MBAA"/>
    <property type="match status" value="1"/>
</dbReference>
<dbReference type="RefSeq" id="WP_309203660.1">
    <property type="nucleotide sequence ID" value="NZ_CP133548.1"/>
</dbReference>
<dbReference type="InterPro" id="IPR029787">
    <property type="entry name" value="Nucleotide_cyclase"/>
</dbReference>
<keyword evidence="2" id="KW-0597">Phosphoprotein</keyword>
<dbReference type="Pfam" id="PF00563">
    <property type="entry name" value="EAL"/>
    <property type="match status" value="1"/>
</dbReference>
<protein>
    <submittedName>
        <fullName evidence="7">Diguanylate cyclase</fullName>
        <ecNumber evidence="7">2.7.7.65</ecNumber>
    </submittedName>
</protein>
<evidence type="ECO:0000313" key="8">
    <source>
        <dbReference type="Proteomes" id="UP001239782"/>
    </source>
</evidence>
<dbReference type="FunFam" id="3.30.70.270:FF:000001">
    <property type="entry name" value="Diguanylate cyclase domain protein"/>
    <property type="match status" value="1"/>
</dbReference>
<evidence type="ECO:0000259" key="6">
    <source>
        <dbReference type="PROSITE" id="PS50887"/>
    </source>
</evidence>
<dbReference type="PROSITE" id="PS50112">
    <property type="entry name" value="PAS"/>
    <property type="match status" value="1"/>
</dbReference>
<dbReference type="Pfam" id="PF00990">
    <property type="entry name" value="GGDEF"/>
    <property type="match status" value="1"/>
</dbReference>
<dbReference type="InterPro" id="IPR013767">
    <property type="entry name" value="PAS_fold"/>
</dbReference>
<feature type="domain" description="GGDEF" evidence="6">
    <location>
        <begin position="432"/>
        <end position="565"/>
    </location>
</feature>
<sequence>MTQILLVEPSPTLRFGLNRLLQQAGYHVESIDKYASLFDKLVPKNGHTDSPPDLLIVGWPTRDRSAQCRLITELNREKFKQVPVVIFARTIDETNLNALSDRPRLMIQLWSDFQKSLSRIKQMVELSEQALEARSNHQFKALLVDDSKSVRTIYGRKLKQMGLDVTLAEDADDAWEKLQQQHFDMAIIDYFMPGDNGAMLCQRIADSGRFPGMIRAILTGTYKEEIISECINAGARECMFKNESMTLFQARVTAMIKQLQSNVKLDQQNRDLVNILTSIGEGIYGVDQNGVLTFINPTGLEILRYSAPRELLGKKAHELFHHSDEYGRSINDETNYLYQAYLLQDSLRDWETVFWTADQTPVHVECTIQPLSHNQSSGNGSVVVFKNISERKLIEDEINWQLNHDHLTQLLNRTYFERLLQQEIQTVQVTQTQSALLYIDLDNFKQINDQAGHSAGDQLLVTISEKIRSRLRHRDLAARLGGDEFAVLLHDIKPSALESLANSFRDVLAQTHFSYQDQEFPVSGSIGVSAITQQCQDIKQLMAQADRACAKAKQAGKNQIVVCQDHEFIAAENTAKGWKNRLKQALSEHKFTLLYQPIYSSSDIYKHLEQQTDNHVWQGIDEISPTEYEVLIRLEDHDGELLSANAFLSDAERFDLIADIDLWVLKQALSNLTKAQLAKPVNINFSAHSLIDDTNVKQIESLLTEYSDVARLIRIELKEHHILHYREALAPVMERLVDLGCQFQIDDFGRNFSLFSRLRELPIMGIKIDGLFTANIAWDPVDKKLLHSMIEVARTSQIKTTVKSIESLDSLKHIEHGGVDLIQGYLLGKPIEIES</sequence>
<organism evidence="7 8">
    <name type="scientific">Pleionea litopenaei</name>
    <dbReference type="NCBI Taxonomy" id="3070815"/>
    <lineage>
        <taxon>Bacteria</taxon>
        <taxon>Pseudomonadati</taxon>
        <taxon>Pseudomonadota</taxon>
        <taxon>Gammaproteobacteria</taxon>
        <taxon>Oceanospirillales</taxon>
        <taxon>Pleioneaceae</taxon>
        <taxon>Pleionea</taxon>
    </lineage>
</organism>
<dbReference type="SMART" id="SM00052">
    <property type="entry name" value="EAL"/>
    <property type="match status" value="1"/>
</dbReference>
<dbReference type="PANTHER" id="PTHR44757">
    <property type="entry name" value="DIGUANYLATE CYCLASE DGCP"/>
    <property type="match status" value="1"/>
</dbReference>
<dbReference type="KEGG" id="plei:Q9312_05905"/>
<dbReference type="PROSITE" id="PS50887">
    <property type="entry name" value="GGDEF"/>
    <property type="match status" value="1"/>
</dbReference>
<dbReference type="NCBIfam" id="TIGR00229">
    <property type="entry name" value="sensory_box"/>
    <property type="match status" value="1"/>
</dbReference>
<dbReference type="InterPro" id="IPR043128">
    <property type="entry name" value="Rev_trsase/Diguanyl_cyclase"/>
</dbReference>
<dbReference type="Gene3D" id="3.30.70.270">
    <property type="match status" value="1"/>
</dbReference>
<feature type="modified residue" description="4-aspartylphosphate" evidence="2">
    <location>
        <position position="189"/>
    </location>
</feature>
<feature type="domain" description="PAS" evidence="4">
    <location>
        <begin position="268"/>
        <end position="324"/>
    </location>
</feature>
<accession>A0AA51RVD0</accession>
<reference evidence="7 8" key="1">
    <citation type="submission" date="2023-08" db="EMBL/GenBank/DDBJ databases">
        <title>Pleionea litopenaei sp. nov., isolated from stomach of juvenile Litopenaeus vannamei.</title>
        <authorList>
            <person name="Rho A.M."/>
            <person name="Hwang C.Y."/>
        </authorList>
    </citation>
    <scope>NUCLEOTIDE SEQUENCE [LARGE SCALE GENOMIC DNA]</scope>
    <source>
        <strain evidence="7 8">HL-JVS1</strain>
    </source>
</reference>
<dbReference type="PROSITE" id="PS50110">
    <property type="entry name" value="RESPONSE_REGULATORY"/>
    <property type="match status" value="1"/>
</dbReference>
<dbReference type="SMART" id="SM00267">
    <property type="entry name" value="GGDEF"/>
    <property type="match status" value="1"/>
</dbReference>
<dbReference type="Pfam" id="PF00989">
    <property type="entry name" value="PAS"/>
    <property type="match status" value="1"/>
</dbReference>
<dbReference type="Gene3D" id="3.40.50.2300">
    <property type="match status" value="2"/>
</dbReference>
<name>A0AA51RVD0_9GAMM</name>
<dbReference type="InterPro" id="IPR035965">
    <property type="entry name" value="PAS-like_dom_sf"/>
</dbReference>
<dbReference type="GO" id="GO:0006355">
    <property type="term" value="P:regulation of DNA-templated transcription"/>
    <property type="evidence" value="ECO:0007669"/>
    <property type="project" value="InterPro"/>
</dbReference>
<dbReference type="InterPro" id="IPR011006">
    <property type="entry name" value="CheY-like_superfamily"/>
</dbReference>
<dbReference type="EC" id="2.7.7.65" evidence="7"/>